<reference evidence="3" key="1">
    <citation type="submission" date="2025-08" db="UniProtKB">
        <authorList>
            <consortium name="RefSeq"/>
        </authorList>
    </citation>
    <scope>IDENTIFICATION</scope>
</reference>
<name>A0A7E5WMH2_TRINI</name>
<dbReference type="GeneID" id="113503690"/>
<dbReference type="PANTHER" id="PTHR43975">
    <property type="entry name" value="ZGC:101858"/>
    <property type="match status" value="1"/>
</dbReference>
<dbReference type="InterPro" id="IPR002347">
    <property type="entry name" value="SDR_fam"/>
</dbReference>
<dbReference type="PROSITE" id="PS00061">
    <property type="entry name" value="ADH_SHORT"/>
    <property type="match status" value="1"/>
</dbReference>
<dbReference type="RefSeq" id="XP_026741552.1">
    <property type="nucleotide sequence ID" value="XM_026885751.1"/>
</dbReference>
<dbReference type="InterPro" id="IPR036291">
    <property type="entry name" value="NAD(P)-bd_dom_sf"/>
</dbReference>
<dbReference type="PRINTS" id="PR00081">
    <property type="entry name" value="GDHRDH"/>
</dbReference>
<dbReference type="InterPro" id="IPR020904">
    <property type="entry name" value="Sc_DH/Rdtase_CS"/>
</dbReference>
<evidence type="ECO:0000313" key="2">
    <source>
        <dbReference type="Proteomes" id="UP000322000"/>
    </source>
</evidence>
<keyword evidence="2" id="KW-1185">Reference proteome</keyword>
<dbReference type="KEGG" id="tnl:113503690"/>
<dbReference type="OrthoDB" id="47007at2759"/>
<sequence>MSFSDKVVIITGASSGIGAATAILFSKEGANVVLVGRNETRLDEVAQQCKDPLIVKADVTDSEDANRIIEETINTYGKIDVLINNAGIVRYGGILDENILEAFDAMMNTNLRSLVNMTRLAVPYLIDTKGNIINISSIAGKNVRDPRIVAYGVTKAAVDNFTKGVALELAKHGVRVNAISPGPVKTEILVNAGDDTPWEAFDAFMPLGKVGEPDDIGHLALFLASDKANSITGVDYICDNGVMLK</sequence>
<dbReference type="Gene3D" id="3.40.50.720">
    <property type="entry name" value="NAD(P)-binding Rossmann-like Domain"/>
    <property type="match status" value="1"/>
</dbReference>
<dbReference type="InParanoid" id="A0A7E5WMH2"/>
<protein>
    <submittedName>
        <fullName evidence="3">Uncharacterized protein LOC113503690</fullName>
    </submittedName>
</protein>
<dbReference type="AlphaFoldDB" id="A0A7E5WMH2"/>
<dbReference type="GO" id="GO:0016491">
    <property type="term" value="F:oxidoreductase activity"/>
    <property type="evidence" value="ECO:0007669"/>
    <property type="project" value="UniProtKB-KW"/>
</dbReference>
<keyword evidence="1" id="KW-0560">Oxidoreductase</keyword>
<dbReference type="FunFam" id="3.40.50.720:FF:000084">
    <property type="entry name" value="Short-chain dehydrogenase reductase"/>
    <property type="match status" value="1"/>
</dbReference>
<dbReference type="PRINTS" id="PR00080">
    <property type="entry name" value="SDRFAMILY"/>
</dbReference>
<evidence type="ECO:0000313" key="3">
    <source>
        <dbReference type="RefSeq" id="XP_026741552.1"/>
    </source>
</evidence>
<dbReference type="Pfam" id="PF13561">
    <property type="entry name" value="adh_short_C2"/>
    <property type="match status" value="1"/>
</dbReference>
<proteinExistence type="predicted"/>
<dbReference type="PANTHER" id="PTHR43975:SF2">
    <property type="entry name" value="EG:BACR7A4.14 PROTEIN-RELATED"/>
    <property type="match status" value="1"/>
</dbReference>
<dbReference type="NCBIfam" id="NF005559">
    <property type="entry name" value="PRK07231.1"/>
    <property type="match status" value="1"/>
</dbReference>
<organism evidence="2 3">
    <name type="scientific">Trichoplusia ni</name>
    <name type="common">Cabbage looper</name>
    <dbReference type="NCBI Taxonomy" id="7111"/>
    <lineage>
        <taxon>Eukaryota</taxon>
        <taxon>Metazoa</taxon>
        <taxon>Ecdysozoa</taxon>
        <taxon>Arthropoda</taxon>
        <taxon>Hexapoda</taxon>
        <taxon>Insecta</taxon>
        <taxon>Pterygota</taxon>
        <taxon>Neoptera</taxon>
        <taxon>Endopterygota</taxon>
        <taxon>Lepidoptera</taxon>
        <taxon>Glossata</taxon>
        <taxon>Ditrysia</taxon>
        <taxon>Noctuoidea</taxon>
        <taxon>Noctuidae</taxon>
        <taxon>Plusiinae</taxon>
        <taxon>Trichoplusia</taxon>
    </lineage>
</organism>
<evidence type="ECO:0000256" key="1">
    <source>
        <dbReference type="ARBA" id="ARBA00023002"/>
    </source>
</evidence>
<dbReference type="Proteomes" id="UP000322000">
    <property type="component" value="Chromosome 20"/>
</dbReference>
<gene>
    <name evidence="3" type="primary">LOC113503690</name>
</gene>
<accession>A0A7E5WMH2</accession>
<dbReference type="SUPFAM" id="SSF51735">
    <property type="entry name" value="NAD(P)-binding Rossmann-fold domains"/>
    <property type="match status" value="1"/>
</dbReference>